<dbReference type="AlphaFoldDB" id="B0MI51"/>
<accession>B0MI51</accession>
<dbReference type="EMBL" id="ABAX03000025">
    <property type="protein sequence ID" value="EDR96175.1"/>
    <property type="molecule type" value="Genomic_DNA"/>
</dbReference>
<protein>
    <submittedName>
        <fullName evidence="1">Uncharacterized protein</fullName>
    </submittedName>
</protein>
<comment type="caution">
    <text evidence="1">The sequence shown here is derived from an EMBL/GenBank/DDBJ whole genome shotgun (WGS) entry which is preliminary data.</text>
</comment>
<reference evidence="1" key="1">
    <citation type="submission" date="2007-11" db="EMBL/GenBank/DDBJ databases">
        <authorList>
            <person name="Fulton L."/>
            <person name="Clifton S."/>
            <person name="Fulton B."/>
            <person name="Xu J."/>
            <person name="Minx P."/>
            <person name="Pepin K.H."/>
            <person name="Johnson M."/>
            <person name="Thiruvilangam P."/>
            <person name="Bhonagiri V."/>
            <person name="Nash W.E."/>
            <person name="Mardis E.R."/>
            <person name="Wilson R.K."/>
        </authorList>
    </citation>
    <scope>NUCLEOTIDE SEQUENCE [LARGE SCALE GENOMIC DNA]</scope>
    <source>
        <strain evidence="1">DSM 14662</strain>
    </source>
</reference>
<proteinExistence type="predicted"/>
<organism evidence="1 2">
    <name type="scientific">Anaerostipes caccae (strain DSM 14662 / CCUG 47493 / JCM 13470 / NCIMB 13811 / L1-92)</name>
    <dbReference type="NCBI Taxonomy" id="411490"/>
    <lineage>
        <taxon>Bacteria</taxon>
        <taxon>Bacillati</taxon>
        <taxon>Bacillota</taxon>
        <taxon>Clostridia</taxon>
        <taxon>Lachnospirales</taxon>
        <taxon>Lachnospiraceae</taxon>
        <taxon>Anaerostipes</taxon>
    </lineage>
</organism>
<evidence type="ECO:0000313" key="1">
    <source>
        <dbReference type="EMBL" id="EDR96175.1"/>
    </source>
</evidence>
<sequence length="54" mass="6680">MKILRDFQYLLKKIHERSLYKGHSKTRIKKLALFRSKIEHESLILAQDERWRRA</sequence>
<evidence type="ECO:0000313" key="2">
    <source>
        <dbReference type="Proteomes" id="UP000004935"/>
    </source>
</evidence>
<gene>
    <name evidence="1" type="ORF">ANACAC_03278</name>
</gene>
<name>B0MI51_ANACD</name>
<reference evidence="1" key="2">
    <citation type="submission" date="2013-11" db="EMBL/GenBank/DDBJ databases">
        <title>Draft genome sequence of Anaerostipes caccae (DSM 14662).</title>
        <authorList>
            <person name="Sudarsanam P."/>
            <person name="Ley R."/>
            <person name="Guruge J."/>
            <person name="Turnbaugh P.J."/>
            <person name="Mahowald M."/>
            <person name="Liep D."/>
            <person name="Gordon J."/>
        </authorList>
    </citation>
    <scope>NUCLEOTIDE SEQUENCE</scope>
    <source>
        <strain evidence="1">DSM 14662</strain>
    </source>
</reference>
<keyword evidence="2" id="KW-1185">Reference proteome</keyword>
<dbReference type="HOGENOM" id="CLU_3039788_0_0_9"/>
<dbReference type="Proteomes" id="UP000004935">
    <property type="component" value="Unassembled WGS sequence"/>
</dbReference>